<comment type="caution">
    <text evidence="7">The sequence shown here is derived from an EMBL/GenBank/DDBJ whole genome shotgun (WGS) entry which is preliminary data.</text>
</comment>
<feature type="domain" description="HTH luxR-type" evidence="5">
    <location>
        <begin position="189"/>
        <end position="254"/>
    </location>
</feature>
<keyword evidence="2 7" id="KW-0238">DNA-binding</keyword>
<reference evidence="7 8" key="1">
    <citation type="submission" date="2020-01" db="EMBL/GenBank/DDBJ databases">
        <title>Kibdelosporangium persica a novel Actinomycetes from a hot desert in Iran.</title>
        <authorList>
            <person name="Safaei N."/>
            <person name="Zaburannyi N."/>
            <person name="Mueller R."/>
            <person name="Wink J."/>
        </authorList>
    </citation>
    <scope>NUCLEOTIDE SEQUENCE [LARGE SCALE GENOMIC DNA]</scope>
    <source>
        <strain evidence="7 8">4NS15</strain>
    </source>
</reference>
<organism evidence="7 8">
    <name type="scientific">Kibdelosporangium persicum</name>
    <dbReference type="NCBI Taxonomy" id="2698649"/>
    <lineage>
        <taxon>Bacteria</taxon>
        <taxon>Bacillati</taxon>
        <taxon>Actinomycetota</taxon>
        <taxon>Actinomycetes</taxon>
        <taxon>Pseudonocardiales</taxon>
        <taxon>Pseudonocardiaceae</taxon>
        <taxon>Kibdelosporangium</taxon>
    </lineage>
</organism>
<dbReference type="Pfam" id="PF00196">
    <property type="entry name" value="GerE"/>
    <property type="match status" value="2"/>
</dbReference>
<name>A0ABX2EWC1_9PSEU</name>
<dbReference type="SMART" id="SM00421">
    <property type="entry name" value="HTH_LUXR"/>
    <property type="match status" value="2"/>
</dbReference>
<evidence type="ECO:0000313" key="7">
    <source>
        <dbReference type="EMBL" id="NRN63304.1"/>
    </source>
</evidence>
<sequence>MNHVIYKRTAFHPVKIKQDSRPAFRPFGVRDWRECSELFVNALLCHDAHRGERTGGRAMATVLSIVLQHHNRLFREMLAAHLAREPDITVLGTAASGPELVQLCDLRRPAVALFEADAPRWSNERLVSLLLPPGRLMRMIGLHQSLTTAHVIRAYEAGVSALVPYSGGLEPLLAAIRAPSSAIETARAKRGGGDALTQRELEVLYLVCAGYPPRQIGLELGISPHTVENHKQRIFTKLGVHSQAHAAASAVRLGLLSHAQPARPDGGTAERRPGLRVVLAKTGGPIAGRARQVLDKHHIIVLDKENVPKRRAECDTVDESAVTVLIDPPTSEWRGRRGRGVVVITSQEPKHHLVAQAVATGVTVLPVSGVDDLLAPAVEAANVGYVLLSAAHSRAVLGPQDVEWRRWQLALTPREQEILSAIAQGHTTKQTARLLGISVRTVENLQGNLFRKLRVHRKAAALAVAHELGLLDE</sequence>
<evidence type="ECO:0000256" key="1">
    <source>
        <dbReference type="ARBA" id="ARBA00023015"/>
    </source>
</evidence>
<evidence type="ECO:0000256" key="2">
    <source>
        <dbReference type="ARBA" id="ARBA00023125"/>
    </source>
</evidence>
<dbReference type="PROSITE" id="PS00716">
    <property type="entry name" value="SIGMA70_2"/>
    <property type="match status" value="1"/>
</dbReference>
<evidence type="ECO:0000256" key="4">
    <source>
        <dbReference type="PROSITE-ProRule" id="PRU00169"/>
    </source>
</evidence>
<gene>
    <name evidence="7" type="ORF">GC106_5050</name>
</gene>
<keyword evidence="1" id="KW-0805">Transcription regulation</keyword>
<dbReference type="InterPro" id="IPR036388">
    <property type="entry name" value="WH-like_DNA-bd_sf"/>
</dbReference>
<dbReference type="EMBL" id="JAAATY010000001">
    <property type="protein sequence ID" value="NRN63304.1"/>
    <property type="molecule type" value="Genomic_DNA"/>
</dbReference>
<keyword evidence="3" id="KW-0804">Transcription</keyword>
<dbReference type="PROSITE" id="PS50043">
    <property type="entry name" value="HTH_LUXR_2"/>
    <property type="match status" value="2"/>
</dbReference>
<evidence type="ECO:0000259" key="5">
    <source>
        <dbReference type="PROSITE" id="PS50043"/>
    </source>
</evidence>
<dbReference type="Gene3D" id="1.10.10.10">
    <property type="entry name" value="Winged helix-like DNA-binding domain superfamily/Winged helix DNA-binding domain"/>
    <property type="match status" value="2"/>
</dbReference>
<evidence type="ECO:0000313" key="8">
    <source>
        <dbReference type="Proteomes" id="UP000763557"/>
    </source>
</evidence>
<dbReference type="InterPro" id="IPR000792">
    <property type="entry name" value="Tscrpt_reg_LuxR_C"/>
</dbReference>
<dbReference type="PROSITE" id="PS50110">
    <property type="entry name" value="RESPONSE_REGULATORY"/>
    <property type="match status" value="1"/>
</dbReference>
<dbReference type="SUPFAM" id="SSF52172">
    <property type="entry name" value="CheY-like"/>
    <property type="match status" value="1"/>
</dbReference>
<proteinExistence type="predicted"/>
<keyword evidence="8" id="KW-1185">Reference proteome</keyword>
<dbReference type="CDD" id="cd06170">
    <property type="entry name" value="LuxR_C_like"/>
    <property type="match status" value="2"/>
</dbReference>
<dbReference type="PRINTS" id="PR00038">
    <property type="entry name" value="HTHLUXR"/>
</dbReference>
<feature type="domain" description="HTH luxR-type" evidence="5">
    <location>
        <begin position="403"/>
        <end position="469"/>
    </location>
</feature>
<dbReference type="PANTHER" id="PTHR44688">
    <property type="entry name" value="DNA-BINDING TRANSCRIPTIONAL ACTIVATOR DEVR_DOSR"/>
    <property type="match status" value="1"/>
</dbReference>
<dbReference type="InterPro" id="IPR000943">
    <property type="entry name" value="RNA_pol_sigma70"/>
</dbReference>
<dbReference type="InterPro" id="IPR011006">
    <property type="entry name" value="CheY-like_superfamily"/>
</dbReference>
<dbReference type="InterPro" id="IPR001789">
    <property type="entry name" value="Sig_transdc_resp-reg_receiver"/>
</dbReference>
<evidence type="ECO:0000256" key="3">
    <source>
        <dbReference type="ARBA" id="ARBA00023163"/>
    </source>
</evidence>
<dbReference type="InterPro" id="IPR016032">
    <property type="entry name" value="Sig_transdc_resp-reg_C-effctor"/>
</dbReference>
<evidence type="ECO:0000259" key="6">
    <source>
        <dbReference type="PROSITE" id="PS50110"/>
    </source>
</evidence>
<dbReference type="PANTHER" id="PTHR44688:SF16">
    <property type="entry name" value="DNA-BINDING TRANSCRIPTIONAL ACTIVATOR DEVR_DOSR"/>
    <property type="match status" value="1"/>
</dbReference>
<comment type="caution">
    <text evidence="4">Lacks conserved residue(s) required for the propagation of feature annotation.</text>
</comment>
<dbReference type="SUPFAM" id="SSF46894">
    <property type="entry name" value="C-terminal effector domain of the bipartite response regulators"/>
    <property type="match status" value="2"/>
</dbReference>
<feature type="domain" description="Response regulatory" evidence="6">
    <location>
        <begin position="64"/>
        <end position="180"/>
    </location>
</feature>
<dbReference type="Proteomes" id="UP000763557">
    <property type="component" value="Unassembled WGS sequence"/>
</dbReference>
<dbReference type="Gene3D" id="3.40.50.2300">
    <property type="match status" value="1"/>
</dbReference>
<dbReference type="GO" id="GO:0003677">
    <property type="term" value="F:DNA binding"/>
    <property type="evidence" value="ECO:0007669"/>
    <property type="project" value="UniProtKB-KW"/>
</dbReference>
<protein>
    <submittedName>
        <fullName evidence="7">DNA-binding response regulator</fullName>
    </submittedName>
</protein>
<accession>A0ABX2EWC1</accession>